<name>A0A022Y5K7_TRISD</name>
<evidence type="ECO:0000256" key="1">
    <source>
        <dbReference type="SAM" id="MobiDB-lite"/>
    </source>
</evidence>
<reference evidence="2 3" key="1">
    <citation type="submission" date="2014-02" db="EMBL/GenBank/DDBJ databases">
        <title>The Genome Sequence of Trichophyton rubrum (morphotype soudanense) CBS 452.61.</title>
        <authorList>
            <consortium name="The Broad Institute Genomics Platform"/>
            <person name="Cuomo C.A."/>
            <person name="White T.C."/>
            <person name="Graser Y."/>
            <person name="Martinez-Rossi N."/>
            <person name="Heitman J."/>
            <person name="Young S.K."/>
            <person name="Zeng Q."/>
            <person name="Gargeya S."/>
            <person name="Abouelleil A."/>
            <person name="Alvarado L."/>
            <person name="Chapman S.B."/>
            <person name="Gainer-Dewar J."/>
            <person name="Goldberg J."/>
            <person name="Griggs A."/>
            <person name="Gujja S."/>
            <person name="Hansen M."/>
            <person name="Howarth C."/>
            <person name="Imamovic A."/>
            <person name="Larimer J."/>
            <person name="Martinez D."/>
            <person name="Murphy C."/>
            <person name="Pearson M.D."/>
            <person name="Persinoti G."/>
            <person name="Poon T."/>
            <person name="Priest M."/>
            <person name="Roberts A.D."/>
            <person name="Saif S."/>
            <person name="Shea T.D."/>
            <person name="Sykes S.N."/>
            <person name="Wortman J."/>
            <person name="Nusbaum C."/>
            <person name="Birren B."/>
        </authorList>
    </citation>
    <scope>NUCLEOTIDE SEQUENCE [LARGE SCALE GENOMIC DNA]</scope>
    <source>
        <strain evidence="2 3">CBS 452.61</strain>
    </source>
</reference>
<dbReference type="HOGENOM" id="CLU_1705531_0_0_1"/>
<sequence length="154" mass="17097">MRYQTLGGHGQRKLLYGQMSLDGANRASATDERANEFHESQGKFVVTIEWAVATISQNQKLSTHNPSNSPRSERILVIHALHWLLYGHMYGVFSGIIASMVNVDEQMSSNSNELVPKKFTKLAPSCAQGSPYSGLRTLGESHDGYDAEIPEKHH</sequence>
<dbReference type="EMBL" id="KK208732">
    <property type="protein sequence ID" value="EZF78084.1"/>
    <property type="molecule type" value="Genomic_DNA"/>
</dbReference>
<gene>
    <name evidence="2" type="ORF">H105_00717</name>
</gene>
<proteinExistence type="predicted"/>
<dbReference type="Proteomes" id="UP000023623">
    <property type="component" value="Unassembled WGS sequence"/>
</dbReference>
<protein>
    <submittedName>
        <fullName evidence="2">Uncharacterized protein</fullName>
    </submittedName>
</protein>
<organism evidence="2 3">
    <name type="scientific">Trichophyton soudanense CBS 452.61</name>
    <dbReference type="NCBI Taxonomy" id="1215331"/>
    <lineage>
        <taxon>Eukaryota</taxon>
        <taxon>Fungi</taxon>
        <taxon>Dikarya</taxon>
        <taxon>Ascomycota</taxon>
        <taxon>Pezizomycotina</taxon>
        <taxon>Eurotiomycetes</taxon>
        <taxon>Eurotiomycetidae</taxon>
        <taxon>Onygenales</taxon>
        <taxon>Arthrodermataceae</taxon>
        <taxon>Trichophyton</taxon>
    </lineage>
</organism>
<keyword evidence="3" id="KW-1185">Reference proteome</keyword>
<evidence type="ECO:0000313" key="3">
    <source>
        <dbReference type="Proteomes" id="UP000023623"/>
    </source>
</evidence>
<feature type="region of interest" description="Disordered" evidence="1">
    <location>
        <begin position="133"/>
        <end position="154"/>
    </location>
</feature>
<dbReference type="AlphaFoldDB" id="A0A022Y5K7"/>
<accession>A0A022Y5K7</accession>
<feature type="compositionally biased region" description="Basic and acidic residues" evidence="1">
    <location>
        <begin position="139"/>
        <end position="154"/>
    </location>
</feature>
<evidence type="ECO:0000313" key="2">
    <source>
        <dbReference type="EMBL" id="EZF78084.1"/>
    </source>
</evidence>